<accession>G0TR67</accession>
<feature type="region of interest" description="Disordered" evidence="1">
    <location>
        <begin position="368"/>
        <end position="416"/>
    </location>
</feature>
<evidence type="ECO:0000256" key="1">
    <source>
        <dbReference type="SAM" id="MobiDB-lite"/>
    </source>
</evidence>
<dbReference type="EMBL" id="HE573017">
    <property type="protein sequence ID" value="CCC46431.1"/>
    <property type="molecule type" value="Genomic_DNA"/>
</dbReference>
<evidence type="ECO:0000259" key="2">
    <source>
        <dbReference type="PROSITE" id="PS50072"/>
    </source>
</evidence>
<proteinExistence type="predicted"/>
<feature type="compositionally biased region" description="Low complexity" evidence="1">
    <location>
        <begin position="375"/>
        <end position="384"/>
    </location>
</feature>
<dbReference type="InterPro" id="IPR029000">
    <property type="entry name" value="Cyclophilin-like_dom_sf"/>
</dbReference>
<reference evidence="3" key="1">
    <citation type="journal article" date="2012" name="Proc. Natl. Acad. Sci. U.S.A.">
        <title>Antigenic diversity is generated by distinct evolutionary mechanisms in African trypanosome species.</title>
        <authorList>
            <person name="Jackson A.P."/>
            <person name="Berry A."/>
            <person name="Aslett M."/>
            <person name="Allison H.C."/>
            <person name="Burton P."/>
            <person name="Vavrova-Anderson J."/>
            <person name="Brown R."/>
            <person name="Browne H."/>
            <person name="Corton N."/>
            <person name="Hauser H."/>
            <person name="Gamble J."/>
            <person name="Gilderthorp R."/>
            <person name="Marcello L."/>
            <person name="McQuillan J."/>
            <person name="Otto T.D."/>
            <person name="Quail M.A."/>
            <person name="Sanders M.J."/>
            <person name="van Tonder A."/>
            <person name="Ginger M.L."/>
            <person name="Field M.C."/>
            <person name="Barry J.D."/>
            <person name="Hertz-Fowler C."/>
            <person name="Berriman M."/>
        </authorList>
    </citation>
    <scope>NUCLEOTIDE SEQUENCE</scope>
    <source>
        <strain evidence="3">Y486</strain>
    </source>
</reference>
<dbReference type="InterPro" id="IPR002130">
    <property type="entry name" value="Cyclophilin-type_PPIase_dom"/>
</dbReference>
<dbReference type="GO" id="GO:0003755">
    <property type="term" value="F:peptidyl-prolyl cis-trans isomerase activity"/>
    <property type="evidence" value="ECO:0007669"/>
    <property type="project" value="InterPro"/>
</dbReference>
<protein>
    <recommendedName>
        <fullName evidence="2">PPIase cyclophilin-type domain-containing protein</fullName>
    </recommendedName>
</protein>
<dbReference type="AlphaFoldDB" id="G0TR67"/>
<organism evidence="3">
    <name type="scientific">Trypanosoma vivax (strain Y486)</name>
    <dbReference type="NCBI Taxonomy" id="1055687"/>
    <lineage>
        <taxon>Eukaryota</taxon>
        <taxon>Discoba</taxon>
        <taxon>Euglenozoa</taxon>
        <taxon>Kinetoplastea</taxon>
        <taxon>Metakinetoplastina</taxon>
        <taxon>Trypanosomatida</taxon>
        <taxon>Trypanosomatidae</taxon>
        <taxon>Trypanosoma</taxon>
        <taxon>Duttonella</taxon>
    </lineage>
</organism>
<dbReference type="Gene3D" id="2.40.100.10">
    <property type="entry name" value="Cyclophilin-like"/>
    <property type="match status" value="1"/>
</dbReference>
<gene>
    <name evidence="3" type="ORF">TVY486_0100790</name>
</gene>
<feature type="domain" description="PPIase cyclophilin-type" evidence="2">
    <location>
        <begin position="7"/>
        <end position="221"/>
    </location>
</feature>
<dbReference type="PROSITE" id="PS50072">
    <property type="entry name" value="CSA_PPIASE_2"/>
    <property type="match status" value="1"/>
</dbReference>
<sequence>MQDSTFAFHKNQRQLPEKRVSVQVFVPVPKQRPCAVANFFYMCTGELPSVDLMCAIAGADHMEGSTTVGSFSDLLRDVKQSEGLKPFSETSVVRIEKGVMMEIGASTTKTIFGGFIKDEPLTDTAGETTASCAKAINALQELHAGTLLVSNMGMPNSNGSRYYILLADILSSDRKKEFGAYQPLGVITDGLQALREACEATSVHTRTLAPHRNVKIEGSEISITSNTEPGFPSGVSNATSAVAKIKGTQEGMSVERTAGRVRCREEYEQEVVGEGEKECSKSSFFDWSRAFPSTPGSGEMATVVYKSEMPQMKRMRTERVVVNSDGMASLRTTAVEHADGEEFDYMAAQEAAFLNDIELIAQTQSLRQSRRAARQQRQNRLSRNGTAQGMRLVDGKGGRSGRTATVRGSKTLKRRY</sequence>
<evidence type="ECO:0000313" key="3">
    <source>
        <dbReference type="EMBL" id="CCC46431.1"/>
    </source>
</evidence>
<dbReference type="Pfam" id="PF00160">
    <property type="entry name" value="Pro_isomerase"/>
    <property type="match status" value="1"/>
</dbReference>
<name>G0TR67_TRYVY</name>
<dbReference type="SUPFAM" id="SSF50891">
    <property type="entry name" value="Cyclophilin-like"/>
    <property type="match status" value="1"/>
</dbReference>